<dbReference type="Proteomes" id="UP000018208">
    <property type="component" value="Unassembled WGS sequence"/>
</dbReference>
<organism evidence="1">
    <name type="scientific">Spironucleus salmonicida</name>
    <dbReference type="NCBI Taxonomy" id="348837"/>
    <lineage>
        <taxon>Eukaryota</taxon>
        <taxon>Metamonada</taxon>
        <taxon>Diplomonadida</taxon>
        <taxon>Hexamitidae</taxon>
        <taxon>Hexamitinae</taxon>
        <taxon>Spironucleus</taxon>
    </lineage>
</organism>
<evidence type="ECO:0000313" key="2">
    <source>
        <dbReference type="EMBL" id="KAH0572491.1"/>
    </source>
</evidence>
<sequence length="142" mass="17001">MNSRKFKTSLFREKNLYSAQRFAYENKLDQLFNWQNTLRYHDKSQHSVYQSQINQTLTLKTLYQIPVQQRDQQVAQYNQQRYDATCQAVLQSTRTGGQYDCTDRHTLGVDLKYINNNHRPLVQQIPDHKIFSTPIEFFESEM</sequence>
<protein>
    <submittedName>
        <fullName evidence="1">Uncharacterized protein</fullName>
    </submittedName>
</protein>
<reference evidence="1 2" key="1">
    <citation type="journal article" date="2014" name="PLoS Genet.">
        <title>The Genome of Spironucleus salmonicida Highlights a Fish Pathogen Adapted to Fluctuating Environments.</title>
        <authorList>
            <person name="Xu F."/>
            <person name="Jerlstrom-Hultqvist J."/>
            <person name="Einarsson E."/>
            <person name="Astvaldsson A."/>
            <person name="Svard S.G."/>
            <person name="Andersson J.O."/>
        </authorList>
    </citation>
    <scope>NUCLEOTIDE SEQUENCE</scope>
    <source>
        <strain evidence="2">ATCC 50377</strain>
    </source>
</reference>
<reference evidence="2" key="2">
    <citation type="submission" date="2020-12" db="EMBL/GenBank/DDBJ databases">
        <title>New Spironucleus salmonicida genome in near-complete chromosomes.</title>
        <authorList>
            <person name="Xu F."/>
            <person name="Kurt Z."/>
            <person name="Jimenez-Gonzalez A."/>
            <person name="Astvaldsson A."/>
            <person name="Andersson J.O."/>
            <person name="Svard S.G."/>
        </authorList>
    </citation>
    <scope>NUCLEOTIDE SEQUENCE</scope>
    <source>
        <strain evidence="2">ATCC 50377</strain>
    </source>
</reference>
<keyword evidence="3" id="KW-1185">Reference proteome</keyword>
<dbReference type="EMBL" id="AUWU02000005">
    <property type="protein sequence ID" value="KAH0572491.1"/>
    <property type="molecule type" value="Genomic_DNA"/>
</dbReference>
<evidence type="ECO:0000313" key="3">
    <source>
        <dbReference type="Proteomes" id="UP000018208"/>
    </source>
</evidence>
<evidence type="ECO:0000313" key="1">
    <source>
        <dbReference type="EMBL" id="EST44544.1"/>
    </source>
</evidence>
<name>V6LUQ9_9EUKA</name>
<dbReference type="AlphaFoldDB" id="V6LUQ9"/>
<proteinExistence type="predicted"/>
<accession>V6LUQ9</accession>
<dbReference type="EMBL" id="KI546115">
    <property type="protein sequence ID" value="EST44544.1"/>
    <property type="molecule type" value="Genomic_DNA"/>
</dbReference>
<dbReference type="VEuPathDB" id="GiardiaDB:SS50377_24602"/>
<gene>
    <name evidence="1" type="ORF">SS50377_15544</name>
    <name evidence="2" type="ORF">SS50377_24602</name>
</gene>